<evidence type="ECO:0000259" key="8">
    <source>
        <dbReference type="PROSITE" id="PS50893"/>
    </source>
</evidence>
<keyword evidence="6 7" id="KW-0472">Membrane</keyword>
<dbReference type="PANTHER" id="PTHR24221">
    <property type="entry name" value="ATP-BINDING CASSETTE SUB-FAMILY B"/>
    <property type="match status" value="1"/>
</dbReference>
<evidence type="ECO:0000256" key="5">
    <source>
        <dbReference type="ARBA" id="ARBA00022989"/>
    </source>
</evidence>
<proteinExistence type="predicted"/>
<dbReference type="GO" id="GO:0005886">
    <property type="term" value="C:plasma membrane"/>
    <property type="evidence" value="ECO:0007669"/>
    <property type="project" value="UniProtKB-SubCell"/>
</dbReference>
<dbReference type="SUPFAM" id="SSF52540">
    <property type="entry name" value="P-loop containing nucleoside triphosphate hydrolases"/>
    <property type="match status" value="1"/>
</dbReference>
<dbReference type="Pfam" id="PF00664">
    <property type="entry name" value="ABC_membrane"/>
    <property type="match status" value="1"/>
</dbReference>
<dbReference type="GO" id="GO:0005524">
    <property type="term" value="F:ATP binding"/>
    <property type="evidence" value="ECO:0007669"/>
    <property type="project" value="UniProtKB-KW"/>
</dbReference>
<evidence type="ECO:0000256" key="4">
    <source>
        <dbReference type="ARBA" id="ARBA00022840"/>
    </source>
</evidence>
<dbReference type="InterPro" id="IPR039421">
    <property type="entry name" value="Type_1_exporter"/>
</dbReference>
<protein>
    <recommendedName>
        <fullName evidence="12">ATP-binding/permease CydC</fullName>
    </recommendedName>
</protein>
<evidence type="ECO:0000256" key="3">
    <source>
        <dbReference type="ARBA" id="ARBA00022741"/>
    </source>
</evidence>
<feature type="transmembrane region" description="Helical" evidence="7">
    <location>
        <begin position="53"/>
        <end position="73"/>
    </location>
</feature>
<dbReference type="Gene3D" id="3.40.50.300">
    <property type="entry name" value="P-loop containing nucleotide triphosphate hydrolases"/>
    <property type="match status" value="1"/>
</dbReference>
<dbReference type="InterPro" id="IPR003439">
    <property type="entry name" value="ABC_transporter-like_ATP-bd"/>
</dbReference>
<comment type="caution">
    <text evidence="10">The sequence shown here is derived from an EMBL/GenBank/DDBJ whole genome shotgun (WGS) entry which is preliminary data.</text>
</comment>
<dbReference type="InterPro" id="IPR036640">
    <property type="entry name" value="ABC1_TM_sf"/>
</dbReference>
<keyword evidence="2 7" id="KW-0812">Transmembrane</keyword>
<dbReference type="SUPFAM" id="SSF90123">
    <property type="entry name" value="ABC transporter transmembrane region"/>
    <property type="match status" value="1"/>
</dbReference>
<comment type="subcellular location">
    <subcellularLocation>
        <location evidence="1">Cell membrane</location>
        <topology evidence="1">Multi-pass membrane protein</topology>
    </subcellularLocation>
</comment>
<evidence type="ECO:0008006" key="12">
    <source>
        <dbReference type="Google" id="ProtNLM"/>
    </source>
</evidence>
<dbReference type="PROSITE" id="PS50929">
    <property type="entry name" value="ABC_TM1F"/>
    <property type="match status" value="1"/>
</dbReference>
<dbReference type="GO" id="GO:0034040">
    <property type="term" value="F:ATPase-coupled lipid transmembrane transporter activity"/>
    <property type="evidence" value="ECO:0007669"/>
    <property type="project" value="TreeGrafter"/>
</dbReference>
<dbReference type="Gene3D" id="1.20.1560.10">
    <property type="entry name" value="ABC transporter type 1, transmembrane domain"/>
    <property type="match status" value="1"/>
</dbReference>
<dbReference type="AlphaFoldDB" id="A0A433RVG9"/>
<dbReference type="SMART" id="SM00382">
    <property type="entry name" value="AAA"/>
    <property type="match status" value="1"/>
</dbReference>
<evidence type="ECO:0000313" key="10">
    <source>
        <dbReference type="EMBL" id="RUS57281.1"/>
    </source>
</evidence>
<dbReference type="CDD" id="cd18584">
    <property type="entry name" value="ABC_6TM_AarD_CydD"/>
    <property type="match status" value="1"/>
</dbReference>
<dbReference type="InterPro" id="IPR027417">
    <property type="entry name" value="P-loop_NTPase"/>
</dbReference>
<feature type="transmembrane region" description="Helical" evidence="7">
    <location>
        <begin position="233"/>
        <end position="255"/>
    </location>
</feature>
<keyword evidence="3" id="KW-0547">Nucleotide-binding</keyword>
<evidence type="ECO:0000256" key="2">
    <source>
        <dbReference type="ARBA" id="ARBA00022692"/>
    </source>
</evidence>
<reference evidence="10 11" key="1">
    <citation type="submission" date="2014-11" db="EMBL/GenBank/DDBJ databases">
        <title>Genome sequence and analysis of novel Kurthia sp.</title>
        <authorList>
            <person name="Lawson J.N."/>
            <person name="Gonzalez J.E."/>
            <person name="Rinauldi L."/>
            <person name="Xuan Z."/>
            <person name="Firman A."/>
            <person name="Shaddox L."/>
            <person name="Trudeau A."/>
            <person name="Shah S."/>
            <person name="Reiman D."/>
        </authorList>
    </citation>
    <scope>NUCLEOTIDE SEQUENCE [LARGE SCALE GENOMIC DNA]</scope>
    <source>
        <strain evidence="10 11">3B1D</strain>
    </source>
</reference>
<evidence type="ECO:0000256" key="6">
    <source>
        <dbReference type="ARBA" id="ARBA00023136"/>
    </source>
</evidence>
<keyword evidence="4" id="KW-0067">ATP-binding</keyword>
<keyword evidence="11" id="KW-1185">Reference proteome</keyword>
<evidence type="ECO:0000313" key="11">
    <source>
        <dbReference type="Proteomes" id="UP000288623"/>
    </source>
</evidence>
<dbReference type="Proteomes" id="UP000288623">
    <property type="component" value="Unassembled WGS sequence"/>
</dbReference>
<dbReference type="GO" id="GO:0042883">
    <property type="term" value="P:cysteine transport"/>
    <property type="evidence" value="ECO:0007669"/>
    <property type="project" value="InterPro"/>
</dbReference>
<feature type="transmembrane region" description="Helical" evidence="7">
    <location>
        <begin position="12"/>
        <end position="41"/>
    </location>
</feature>
<feature type="domain" description="ABC transporter" evidence="8">
    <location>
        <begin position="321"/>
        <end position="560"/>
    </location>
</feature>
<evidence type="ECO:0000259" key="9">
    <source>
        <dbReference type="PROSITE" id="PS50929"/>
    </source>
</evidence>
<sequence length="570" mass="64134">MIDRALFTLPRIKGVFVCLGVLALLQGTMTILQAIYLATAITHVFHNEPLSEQWLLLLLFAVCFIGKQVIVALRERFITAYAKKIGHHLRNDLLHHIFDVGSQRTATGQTVTLAVEGIRNVETYIKLFLPKLMNMLIIPTMIVVFVWTENVRSAIILVVVVPILIFFLALVGLAAKAKADRQYESYEQLSNHFVDSLRGIMTLRVLGLSKRYDRNIERVSEQYRKATMSTLRLAFLSTFALEFFTSLSVAIVALFLGLGLINGTIVLLPALTVLIVAPDYFSPIREFGSDYHATLDGKNAFKTIQQALEEHRQSLDHTPVAQWDEKSQLMLDGVRVKDRVIPKAWHVTAQGYEKIGIIGASGAGKSTLLSLLGGFLTTTGGRITVNGQVLPSLYNADWQRQLYYIPQHPYIFHDTLRNNIAFYTPHASEEAIIAACDRAGLREVIEALPHGLDEWIGESGRILSGGQEQRIALARAFLEDRRILLFDEPTAHLDIETEAELKERILPLFDERLVFFATHRLHWMHNMDRIIVIDDGEIVEVGTHEQLMKQQGHYAALIAAQGGKCHEQLD</sequence>
<dbReference type="InterPro" id="IPR014216">
    <property type="entry name" value="ABC_transptr_CydD"/>
</dbReference>
<accession>A0A433RVG9</accession>
<feature type="domain" description="ABC transmembrane type-1" evidence="9">
    <location>
        <begin position="21"/>
        <end position="296"/>
    </location>
</feature>
<dbReference type="NCBIfam" id="TIGR02857">
    <property type="entry name" value="CydD"/>
    <property type="match status" value="1"/>
</dbReference>
<dbReference type="GO" id="GO:0140359">
    <property type="term" value="F:ABC-type transporter activity"/>
    <property type="evidence" value="ECO:0007669"/>
    <property type="project" value="InterPro"/>
</dbReference>
<keyword evidence="5 7" id="KW-1133">Transmembrane helix</keyword>
<feature type="transmembrane region" description="Helical" evidence="7">
    <location>
        <begin position="154"/>
        <end position="175"/>
    </location>
</feature>
<dbReference type="GO" id="GO:0016887">
    <property type="term" value="F:ATP hydrolysis activity"/>
    <property type="evidence" value="ECO:0007669"/>
    <property type="project" value="InterPro"/>
</dbReference>
<dbReference type="PANTHER" id="PTHR24221:SF614">
    <property type="entry name" value="GLUTATHIONE_L-CYSTEINE TRANSPORT SYSTEM ATP-BINDING_PERMEASE PROTEIN CYDC"/>
    <property type="match status" value="1"/>
</dbReference>
<dbReference type="InterPro" id="IPR011527">
    <property type="entry name" value="ABC1_TM_dom"/>
</dbReference>
<dbReference type="EMBL" id="JTFC01000026">
    <property type="protein sequence ID" value="RUS57281.1"/>
    <property type="molecule type" value="Genomic_DNA"/>
</dbReference>
<name>A0A433RVG9_9BACL</name>
<feature type="transmembrane region" description="Helical" evidence="7">
    <location>
        <begin position="128"/>
        <end position="148"/>
    </location>
</feature>
<organism evidence="10 11">
    <name type="scientific">Candidatus Kurthia intestinigallinarum</name>
    <dbReference type="NCBI Taxonomy" id="1562256"/>
    <lineage>
        <taxon>Bacteria</taxon>
        <taxon>Bacillati</taxon>
        <taxon>Bacillota</taxon>
        <taxon>Bacilli</taxon>
        <taxon>Bacillales</taxon>
        <taxon>Caryophanaceae</taxon>
        <taxon>Kurthia</taxon>
    </lineage>
</organism>
<evidence type="ECO:0000256" key="1">
    <source>
        <dbReference type="ARBA" id="ARBA00004651"/>
    </source>
</evidence>
<dbReference type="Pfam" id="PF00005">
    <property type="entry name" value="ABC_tran"/>
    <property type="match status" value="1"/>
</dbReference>
<gene>
    <name evidence="10" type="ORF">QI30_06790</name>
</gene>
<dbReference type="PROSITE" id="PS50893">
    <property type="entry name" value="ABC_TRANSPORTER_2"/>
    <property type="match status" value="1"/>
</dbReference>
<dbReference type="InterPro" id="IPR003593">
    <property type="entry name" value="AAA+_ATPase"/>
</dbReference>
<evidence type="ECO:0000256" key="7">
    <source>
        <dbReference type="SAM" id="Phobius"/>
    </source>
</evidence>